<dbReference type="Pfam" id="PF13638">
    <property type="entry name" value="PIN_4"/>
    <property type="match status" value="1"/>
</dbReference>
<dbReference type="SMART" id="SM00670">
    <property type="entry name" value="PINc"/>
    <property type="match status" value="1"/>
</dbReference>
<dbReference type="OMA" id="RRGQDWP"/>
<dbReference type="InterPro" id="IPR052626">
    <property type="entry name" value="SWT1_Regulator"/>
</dbReference>
<dbReference type="EMBL" id="FUEG01000003">
    <property type="protein sequence ID" value="SJL01843.1"/>
    <property type="molecule type" value="Genomic_DNA"/>
</dbReference>
<proteinExistence type="predicted"/>
<name>A0A284QZE1_ARMOS</name>
<protein>
    <recommendedName>
        <fullName evidence="1">PIN domain-containing protein</fullName>
    </recommendedName>
</protein>
<dbReference type="CDD" id="cd18727">
    <property type="entry name" value="PIN_Swt1-like"/>
    <property type="match status" value="1"/>
</dbReference>
<dbReference type="OrthoDB" id="2017974at2759"/>
<reference evidence="3" key="1">
    <citation type="journal article" date="2017" name="Nat. Ecol. Evol.">
        <title>Genome expansion and lineage-specific genetic innovations in the forest pathogenic fungi Armillaria.</title>
        <authorList>
            <person name="Sipos G."/>
            <person name="Prasanna A.N."/>
            <person name="Walter M.C."/>
            <person name="O'Connor E."/>
            <person name="Balint B."/>
            <person name="Krizsan K."/>
            <person name="Kiss B."/>
            <person name="Hess J."/>
            <person name="Varga T."/>
            <person name="Slot J."/>
            <person name="Riley R."/>
            <person name="Boka B."/>
            <person name="Rigling D."/>
            <person name="Barry K."/>
            <person name="Lee J."/>
            <person name="Mihaltcheva S."/>
            <person name="LaButti K."/>
            <person name="Lipzen A."/>
            <person name="Waldron R."/>
            <person name="Moloney N.M."/>
            <person name="Sperisen C."/>
            <person name="Kredics L."/>
            <person name="Vagvoelgyi C."/>
            <person name="Patrignani A."/>
            <person name="Fitzpatrick D."/>
            <person name="Nagy I."/>
            <person name="Doyle S."/>
            <person name="Anderson J.B."/>
            <person name="Grigoriev I.V."/>
            <person name="Gueldener U."/>
            <person name="Muensterkoetter M."/>
            <person name="Nagy L.G."/>
        </authorList>
    </citation>
    <scope>NUCLEOTIDE SEQUENCE [LARGE SCALE GENOMIC DNA]</scope>
    <source>
        <strain evidence="3">C18/9</strain>
    </source>
</reference>
<dbReference type="SUPFAM" id="SSF88723">
    <property type="entry name" value="PIN domain-like"/>
    <property type="match status" value="1"/>
</dbReference>
<feature type="domain" description="PIN" evidence="1">
    <location>
        <begin position="56"/>
        <end position="187"/>
    </location>
</feature>
<gene>
    <name evidence="2" type="ORF">ARMOST_05167</name>
</gene>
<dbReference type="GO" id="GO:0005634">
    <property type="term" value="C:nucleus"/>
    <property type="evidence" value="ECO:0007669"/>
    <property type="project" value="TreeGrafter"/>
</dbReference>
<dbReference type="InterPro" id="IPR002716">
    <property type="entry name" value="PIN_dom"/>
</dbReference>
<evidence type="ECO:0000259" key="1">
    <source>
        <dbReference type="SMART" id="SM00670"/>
    </source>
</evidence>
<dbReference type="GO" id="GO:0004540">
    <property type="term" value="F:RNA nuclease activity"/>
    <property type="evidence" value="ECO:0007669"/>
    <property type="project" value="UniProtKB-ARBA"/>
</dbReference>
<sequence>MTSTNLFSVHSSEPGFSILPVNTHVEESLNDSTLQAFNQFANEDVEMQAPLSESGAFVVVDTNILLHDFDVLVQFVEDVERENVPVVIIIPGVVIQELDGHKHNQSLRWFARRSSTWLLKKVQERRSVKGQATEETLRRSGNWRVALRDEVQKDGDRGNDELIVDCCKYFALIRRTVLWSGDKNLCFDVHAERTIGALSPDRRQWTSRYLIGVIFENTVDLSRFASEKPTYKRDTRIVEETSQLPSHTHDPDGMDIDEEGNDGLVIIRKDARDLLHVQVVNHFSMLLAQLVLRFGSAEIRSYQTRSVSRYAPEWQQNRKPIADWSVSELLEYLDGKKCRAATNPKLEWFLQLAPSYRPDPKTNDSRGSRRGQDWSRTDWLNALGGLKQIGINWADTPIQESLAMLERELSFVFSQEMVII</sequence>
<dbReference type="InterPro" id="IPR029060">
    <property type="entry name" value="PIN-like_dom_sf"/>
</dbReference>
<dbReference type="PANTHER" id="PTHR16161">
    <property type="entry name" value="TRANSCRIPTIONAL PROTEIN SWT1"/>
    <property type="match status" value="1"/>
</dbReference>
<evidence type="ECO:0000313" key="2">
    <source>
        <dbReference type="EMBL" id="SJL01843.1"/>
    </source>
</evidence>
<evidence type="ECO:0000313" key="3">
    <source>
        <dbReference type="Proteomes" id="UP000219338"/>
    </source>
</evidence>
<dbReference type="Gene3D" id="3.40.50.1010">
    <property type="entry name" value="5'-nuclease"/>
    <property type="match status" value="1"/>
</dbReference>
<organism evidence="2 3">
    <name type="scientific">Armillaria ostoyae</name>
    <name type="common">Armillaria root rot fungus</name>
    <dbReference type="NCBI Taxonomy" id="47428"/>
    <lineage>
        <taxon>Eukaryota</taxon>
        <taxon>Fungi</taxon>
        <taxon>Dikarya</taxon>
        <taxon>Basidiomycota</taxon>
        <taxon>Agaricomycotina</taxon>
        <taxon>Agaricomycetes</taxon>
        <taxon>Agaricomycetidae</taxon>
        <taxon>Agaricales</taxon>
        <taxon>Marasmiineae</taxon>
        <taxon>Physalacriaceae</taxon>
        <taxon>Armillaria</taxon>
    </lineage>
</organism>
<dbReference type="PANTHER" id="PTHR16161:SF0">
    <property type="entry name" value="TRANSCRIPTIONAL PROTEIN SWT1"/>
    <property type="match status" value="1"/>
</dbReference>
<accession>A0A284QZE1</accession>
<dbReference type="Proteomes" id="UP000219338">
    <property type="component" value="Unassembled WGS sequence"/>
</dbReference>
<dbReference type="AlphaFoldDB" id="A0A284QZE1"/>
<dbReference type="STRING" id="47428.A0A284QZE1"/>
<keyword evidence="3" id="KW-1185">Reference proteome</keyword>